<keyword evidence="1" id="KW-1133">Transmembrane helix</keyword>
<dbReference type="Gene3D" id="2.60.40.740">
    <property type="match status" value="1"/>
</dbReference>
<evidence type="ECO:0000313" key="3">
    <source>
        <dbReference type="EMBL" id="KXB35196.1"/>
    </source>
</evidence>
<keyword evidence="1" id="KW-0812">Transmembrane</keyword>
<comment type="caution">
    <text evidence="3">The sequence shown here is derived from an EMBL/GenBank/DDBJ whole genome shotgun (WGS) entry which is preliminary data.</text>
</comment>
<dbReference type="STRING" id="1393034.HMPREF3192_00561"/>
<dbReference type="RefSeq" id="WP_066305024.1">
    <property type="nucleotide sequence ID" value="NZ_KQ959487.1"/>
</dbReference>
<feature type="signal peptide" evidence="2">
    <location>
        <begin position="1"/>
        <end position="29"/>
    </location>
</feature>
<keyword evidence="2" id="KW-0732">Signal</keyword>
<name>A0A133XW80_9ACTN</name>
<gene>
    <name evidence="3" type="ORF">HMPREF3192_00561</name>
</gene>
<dbReference type="EMBL" id="LSCR01000006">
    <property type="protein sequence ID" value="KXB35196.1"/>
    <property type="molecule type" value="Genomic_DNA"/>
</dbReference>
<feature type="chain" id="PRO_5007459776" description="LPXTG-motif protein cell wall anchor domain protein" evidence="2">
    <location>
        <begin position="30"/>
        <end position="1003"/>
    </location>
</feature>
<feature type="transmembrane region" description="Helical" evidence="1">
    <location>
        <begin position="973"/>
        <end position="994"/>
    </location>
</feature>
<dbReference type="OrthoDB" id="3263777at2"/>
<protein>
    <recommendedName>
        <fullName evidence="5">LPXTG-motif protein cell wall anchor domain protein</fullName>
    </recommendedName>
</protein>
<accession>A0A133XW80</accession>
<organism evidence="3 4">
    <name type="scientific">Atopobium deltae</name>
    <dbReference type="NCBI Taxonomy" id="1393034"/>
    <lineage>
        <taxon>Bacteria</taxon>
        <taxon>Bacillati</taxon>
        <taxon>Actinomycetota</taxon>
        <taxon>Coriobacteriia</taxon>
        <taxon>Coriobacteriales</taxon>
        <taxon>Atopobiaceae</taxon>
        <taxon>Atopobium</taxon>
    </lineage>
</organism>
<evidence type="ECO:0000313" key="4">
    <source>
        <dbReference type="Proteomes" id="UP000070675"/>
    </source>
</evidence>
<keyword evidence="1" id="KW-0472">Membrane</keyword>
<proteinExistence type="predicted"/>
<keyword evidence="4" id="KW-1185">Reference proteome</keyword>
<evidence type="ECO:0000256" key="1">
    <source>
        <dbReference type="SAM" id="Phobius"/>
    </source>
</evidence>
<sequence>MNKKRNLFLAGLLFVTCCFTVFTLSTAQAAAGRSAHVAASRSTRSATSLGARAAAGARGGTVECYFTIYAKQDATKYEIEVGEGWNAGSYKIASSDIVSTEALNNGIKKYVVAFGLDTDDMPIGTPQRVCLVKPGGFFGGTPVSDAVKAAPKATTGADARFEVTLKERIEKSYPVRFVDTTGAAVEGTPKALELLTSDSTGNDVVRTVKKSASAPGTPATPGYELSAPMEYNEKGDFLGSDIVLSQNNINKSVTMNQAGTNVPYTIHAAELKQGSITVTLKKVQLTNKVFHVVLERTFDMLDLDADWKFSVTGAVKQQLTHRITAPFSKGDISFDVTANNVDEKAQLRLGALPKEYMYYGISKQTFDEKTNTLRVTLSKKVYMLISPMEQVTYMQFGEKHAKHGFSLALYDAQGKLVEKSHEEINAYGLPTNCFTKIVPGEYSIKILDAPEQYKQSLDLQKEYRLRMLTNGVVQIKIATSQSNGEEVWANPGGGTDTTRFNNSKESIALTGYKYLFNLLVPRKATITKVAVDPTTNKETQQLVAKVGDTVEFKLKGSTPVDYRIIAKYQSSSTTYADIGVAQTIRVSDVLDERFEFVPNSFVITRDGAPATDVVANYDTATRTISLEDATPYKVSEFDFNKAIAFRGESRYEVSFKVKIKALGTTEKPLVNTIPGSTVEIVPKTSISLSKQWVGGASLLKDLDVPAFLQNLSLVTWQGSVKLKTQPLSELVKPGDIKVDEHKNFSLKLEGLDLYTVEELAKPQDKRVALRYEIVETMPQTLAEHFAGTVTSDEVKADGVRHISLQNTYLGKLVNLQVTKQWELPAGKTADEYTPVFKLIMKNTATQQEKVFTFTRNSNRLVDEAGAVLSFKYAALVSGQLMQRDIAPVVSVANDVYSIKNLPATDPDSNAYSYEIQEVDVLRNEVSVKGAFTITGNDDPLKAADDGVTLVKTIKNVEKPVVSPKLPVPKTGDYSMVVAPAIFSVAAVVLAAWGVSKAFKKQVR</sequence>
<evidence type="ECO:0000256" key="2">
    <source>
        <dbReference type="SAM" id="SignalP"/>
    </source>
</evidence>
<dbReference type="AlphaFoldDB" id="A0A133XW80"/>
<evidence type="ECO:0008006" key="5">
    <source>
        <dbReference type="Google" id="ProtNLM"/>
    </source>
</evidence>
<dbReference type="Proteomes" id="UP000070675">
    <property type="component" value="Unassembled WGS sequence"/>
</dbReference>
<reference evidence="4" key="1">
    <citation type="submission" date="2016-01" db="EMBL/GenBank/DDBJ databases">
        <authorList>
            <person name="Mitreva M."/>
            <person name="Pepin K.H."/>
            <person name="Mihindukulasuriya K.A."/>
            <person name="Fulton R."/>
            <person name="Fronick C."/>
            <person name="O'Laughlin M."/>
            <person name="Miner T."/>
            <person name="Herter B."/>
            <person name="Rosa B.A."/>
            <person name="Cordes M."/>
            <person name="Tomlinson C."/>
            <person name="Wollam A."/>
            <person name="Palsikar V.B."/>
            <person name="Mardis E.R."/>
            <person name="Wilson R.K."/>
        </authorList>
    </citation>
    <scope>NUCLEOTIDE SEQUENCE [LARGE SCALE GENOMIC DNA]</scope>
    <source>
        <strain evidence="4">DNF00019</strain>
    </source>
</reference>
<dbReference type="PATRIC" id="fig|1393034.3.peg.543"/>